<dbReference type="GO" id="GO:0003677">
    <property type="term" value="F:DNA binding"/>
    <property type="evidence" value="ECO:0007669"/>
    <property type="project" value="UniProtKB-KW"/>
</dbReference>
<dbReference type="EMBL" id="FNDJ01000001">
    <property type="protein sequence ID" value="SDH09924.1"/>
    <property type="molecule type" value="Genomic_DNA"/>
</dbReference>
<dbReference type="GO" id="GO:0003700">
    <property type="term" value="F:DNA-binding transcription factor activity"/>
    <property type="evidence" value="ECO:0007669"/>
    <property type="project" value="InterPro"/>
</dbReference>
<dbReference type="PROSITE" id="PS50937">
    <property type="entry name" value="HTH_MERR_2"/>
    <property type="match status" value="1"/>
</dbReference>
<dbReference type="InterPro" id="IPR000551">
    <property type="entry name" value="MerR-type_HTH_dom"/>
</dbReference>
<dbReference type="STRING" id="633440.SAMN05421869_101462"/>
<proteinExistence type="predicted"/>
<dbReference type="PRINTS" id="PR00040">
    <property type="entry name" value="HTHMERR"/>
</dbReference>
<dbReference type="CDD" id="cd01106">
    <property type="entry name" value="HTH_TipAL-Mta"/>
    <property type="match status" value="1"/>
</dbReference>
<keyword evidence="1 3" id="KW-0238">DNA-binding</keyword>
<name>A0A1G7ZMM3_9ACTN</name>
<evidence type="ECO:0000259" key="2">
    <source>
        <dbReference type="PROSITE" id="PS50937"/>
    </source>
</evidence>
<sequence length="268" mass="30597">MSMTANDDSGRRWTIGELAKATGVTVRTLYHYDEIGLVPASERTASGHRRYTETDLRRLYRVRALRGLGLSLEEIAGVLRQPGDDLSGLRALLGTQLAELELRAARMEQLKGQIGGLLWLLDKSVMPDPEQFMATLELISVYDSYFGQELRDQLALRRARLGEERMENLREEWLAMLRQARQYMLDGTPVDDPGVRDLARRWEAMGSALQSGDRRLDERITAAGRALWRANSAELSEEISRQIDWLDAGDLPALFEYFERVRKARDRD</sequence>
<evidence type="ECO:0000313" key="3">
    <source>
        <dbReference type="EMBL" id="SDH09924.1"/>
    </source>
</evidence>
<organism evidence="3 4">
    <name type="scientific">Nonomuraea jiangxiensis</name>
    <dbReference type="NCBI Taxonomy" id="633440"/>
    <lineage>
        <taxon>Bacteria</taxon>
        <taxon>Bacillati</taxon>
        <taxon>Actinomycetota</taxon>
        <taxon>Actinomycetes</taxon>
        <taxon>Streptosporangiales</taxon>
        <taxon>Streptosporangiaceae</taxon>
        <taxon>Nonomuraea</taxon>
    </lineage>
</organism>
<dbReference type="Proteomes" id="UP000199202">
    <property type="component" value="Unassembled WGS sequence"/>
</dbReference>
<evidence type="ECO:0000313" key="4">
    <source>
        <dbReference type="Proteomes" id="UP000199202"/>
    </source>
</evidence>
<dbReference type="PANTHER" id="PTHR30204">
    <property type="entry name" value="REDOX-CYCLING DRUG-SENSING TRANSCRIPTIONAL ACTIVATOR SOXR"/>
    <property type="match status" value="1"/>
</dbReference>
<dbReference type="InterPro" id="IPR009061">
    <property type="entry name" value="DNA-bd_dom_put_sf"/>
</dbReference>
<dbReference type="SMART" id="SM00422">
    <property type="entry name" value="HTH_MERR"/>
    <property type="match status" value="1"/>
</dbReference>
<dbReference type="Pfam" id="PF13411">
    <property type="entry name" value="MerR_1"/>
    <property type="match status" value="1"/>
</dbReference>
<dbReference type="InterPro" id="IPR047057">
    <property type="entry name" value="MerR_fam"/>
</dbReference>
<dbReference type="Gene3D" id="1.10.1660.10">
    <property type="match status" value="1"/>
</dbReference>
<evidence type="ECO:0000256" key="1">
    <source>
        <dbReference type="ARBA" id="ARBA00023125"/>
    </source>
</evidence>
<gene>
    <name evidence="3" type="ORF">SAMN05421869_101462</name>
</gene>
<reference evidence="3 4" key="1">
    <citation type="submission" date="2016-10" db="EMBL/GenBank/DDBJ databases">
        <authorList>
            <person name="de Groot N.N."/>
        </authorList>
    </citation>
    <scope>NUCLEOTIDE SEQUENCE [LARGE SCALE GENOMIC DNA]</scope>
    <source>
        <strain evidence="3 4">CGMCC 4.6533</strain>
    </source>
</reference>
<keyword evidence="4" id="KW-1185">Reference proteome</keyword>
<protein>
    <submittedName>
        <fullName evidence="3">DNA-binding transcriptional regulator, MerR family</fullName>
    </submittedName>
</protein>
<dbReference type="PANTHER" id="PTHR30204:SF93">
    <property type="entry name" value="HTH MERR-TYPE DOMAIN-CONTAINING PROTEIN"/>
    <property type="match status" value="1"/>
</dbReference>
<feature type="domain" description="HTH merR-type" evidence="2">
    <location>
        <begin position="12"/>
        <end position="81"/>
    </location>
</feature>
<dbReference type="SUPFAM" id="SSF46955">
    <property type="entry name" value="Putative DNA-binding domain"/>
    <property type="match status" value="1"/>
</dbReference>
<accession>A0A1G7ZMM3</accession>
<dbReference type="AlphaFoldDB" id="A0A1G7ZMM3"/>